<dbReference type="EMBL" id="NBIV01000005">
    <property type="protein sequence ID" value="PXF49416.1"/>
    <property type="molecule type" value="Genomic_DNA"/>
</dbReference>
<evidence type="ECO:0000313" key="2">
    <source>
        <dbReference type="Proteomes" id="UP000247409"/>
    </source>
</evidence>
<dbReference type="OrthoDB" id="3788at2759"/>
<dbReference type="Pfam" id="PF11360">
    <property type="entry name" value="DUF3110"/>
    <property type="match status" value="1"/>
</dbReference>
<protein>
    <submittedName>
        <fullName evidence="1">Uncharacterized protein</fullName>
    </submittedName>
</protein>
<organism evidence="1 2">
    <name type="scientific">Gracilariopsis chorda</name>
    <dbReference type="NCBI Taxonomy" id="448386"/>
    <lineage>
        <taxon>Eukaryota</taxon>
        <taxon>Rhodophyta</taxon>
        <taxon>Florideophyceae</taxon>
        <taxon>Rhodymeniophycidae</taxon>
        <taxon>Gracilariales</taxon>
        <taxon>Gracilariaceae</taxon>
        <taxon>Gracilariopsis</taxon>
    </lineage>
</organism>
<name>A0A2V3J4N3_9FLOR</name>
<accession>A0A2V3J4N3</accession>
<sequence>MLAKSHPYGNGGLDNRCDYTGYDPEAVRKEIEEAERKAAAWEVKTPEDLENVWMVVMSSDIIQWDNNLFKASVENGFSWDLRGISIVPMVERSVRRSLSDNYLYVIETGSEQLLSVRADNSEDILLTFEKEAEAKRFESYLIADNQSAKIVKLSIEVVKRMCQERGVLIGVVPQGTLVSPLQFNPTAV</sequence>
<dbReference type="AlphaFoldDB" id="A0A2V3J4N3"/>
<reference evidence="1 2" key="1">
    <citation type="journal article" date="2018" name="Mol. Biol. Evol.">
        <title>Analysis of the draft genome of the red seaweed Gracilariopsis chorda provides insights into genome size evolution in Rhodophyta.</title>
        <authorList>
            <person name="Lee J."/>
            <person name="Yang E.C."/>
            <person name="Graf L."/>
            <person name="Yang J.H."/>
            <person name="Qiu H."/>
            <person name="Zel Zion U."/>
            <person name="Chan C.X."/>
            <person name="Stephens T.G."/>
            <person name="Weber A.P.M."/>
            <person name="Boo G.H."/>
            <person name="Boo S.M."/>
            <person name="Kim K.M."/>
            <person name="Shin Y."/>
            <person name="Jung M."/>
            <person name="Lee S.J."/>
            <person name="Yim H.S."/>
            <person name="Lee J.H."/>
            <person name="Bhattacharya D."/>
            <person name="Yoon H.S."/>
        </authorList>
    </citation>
    <scope>NUCLEOTIDE SEQUENCE [LARGE SCALE GENOMIC DNA]</scope>
    <source>
        <strain evidence="1 2">SKKU-2015</strain>
        <tissue evidence="1">Whole body</tissue>
    </source>
</reference>
<dbReference type="Proteomes" id="UP000247409">
    <property type="component" value="Unassembled WGS sequence"/>
</dbReference>
<evidence type="ECO:0000313" key="1">
    <source>
        <dbReference type="EMBL" id="PXF49416.1"/>
    </source>
</evidence>
<keyword evidence="2" id="KW-1185">Reference proteome</keyword>
<comment type="caution">
    <text evidence="1">The sequence shown here is derived from an EMBL/GenBank/DDBJ whole genome shotgun (WGS) entry which is preliminary data.</text>
</comment>
<proteinExistence type="predicted"/>
<dbReference type="InterPro" id="IPR021503">
    <property type="entry name" value="DUF3110"/>
</dbReference>
<gene>
    <name evidence="1" type="ORF">BWQ96_00732</name>
</gene>